<dbReference type="Pfam" id="PF01966">
    <property type="entry name" value="HD"/>
    <property type="match status" value="1"/>
</dbReference>
<sequence length="185" mass="20455">MTTDYQAIIDKYYPASGDNPLMREIYMKHACQVADMAVALNEAARLGLDADMVRGAAMLHDIGICRTKAPGIHCLGEEPYIRHGIIGAGMLREEGAPEEWARVAETHTGTGLTAEDIVQQQLPLPECDYMPESILEKLVCYADKFYSKSGAMEKRTVAKARAALARHGGDSLMRFDAMHRMFGYV</sequence>
<accession>A0A1B1SC66</accession>
<organism evidence="2 3">
    <name type="scientific">Muribaculum intestinale</name>
    <dbReference type="NCBI Taxonomy" id="1796646"/>
    <lineage>
        <taxon>Bacteria</taxon>
        <taxon>Pseudomonadati</taxon>
        <taxon>Bacteroidota</taxon>
        <taxon>Bacteroidia</taxon>
        <taxon>Bacteroidales</taxon>
        <taxon>Muribaculaceae</taxon>
        <taxon>Muribaculum</taxon>
    </lineage>
</organism>
<dbReference type="Proteomes" id="UP000186351">
    <property type="component" value="Chromosome"/>
</dbReference>
<dbReference type="PANTHER" id="PTHR35795">
    <property type="entry name" value="SLR1885 PROTEIN"/>
    <property type="match status" value="1"/>
</dbReference>
<dbReference type="CDD" id="cd00077">
    <property type="entry name" value="HDc"/>
    <property type="match status" value="1"/>
</dbReference>
<dbReference type="InterPro" id="IPR051094">
    <property type="entry name" value="Diverse_Catalytic_Enzymes"/>
</dbReference>
<dbReference type="EMBL" id="CP015402">
    <property type="protein sequence ID" value="ANU64376.1"/>
    <property type="molecule type" value="Genomic_DNA"/>
</dbReference>
<accession>A0A1Z2XGF7</accession>
<dbReference type="OrthoDB" id="1722553at2"/>
<proteinExistence type="predicted"/>
<dbReference type="RefSeq" id="WP_068961657.1">
    <property type="nucleotide sequence ID" value="NZ_CAJTAP010000004.1"/>
</dbReference>
<feature type="domain" description="HD" evidence="1">
    <location>
        <begin position="27"/>
        <end position="145"/>
    </location>
</feature>
<dbReference type="Gene3D" id="1.10.3210.10">
    <property type="entry name" value="Hypothetical protein af1432"/>
    <property type="match status" value="1"/>
</dbReference>
<dbReference type="GeneID" id="65537606"/>
<evidence type="ECO:0000313" key="3">
    <source>
        <dbReference type="Proteomes" id="UP000186351"/>
    </source>
</evidence>
<dbReference type="SUPFAM" id="SSF109604">
    <property type="entry name" value="HD-domain/PDEase-like"/>
    <property type="match status" value="1"/>
</dbReference>
<dbReference type="InterPro" id="IPR006674">
    <property type="entry name" value="HD_domain"/>
</dbReference>
<name>A0A1B1SC66_9BACT</name>
<dbReference type="PANTHER" id="PTHR35795:SF1">
    <property type="entry name" value="BIS(5'-NUCLEOSYL)-TETRAPHOSPHATASE, SYMMETRICAL"/>
    <property type="match status" value="1"/>
</dbReference>
<dbReference type="InterPro" id="IPR003607">
    <property type="entry name" value="HD/PDEase_dom"/>
</dbReference>
<evidence type="ECO:0000259" key="1">
    <source>
        <dbReference type="Pfam" id="PF01966"/>
    </source>
</evidence>
<dbReference type="AlphaFoldDB" id="A0A1B1SC66"/>
<dbReference type="InterPro" id="IPR006675">
    <property type="entry name" value="HDIG_dom"/>
</dbReference>
<protein>
    <recommendedName>
        <fullName evidence="1">HD domain-containing protein</fullName>
    </recommendedName>
</protein>
<evidence type="ECO:0000313" key="2">
    <source>
        <dbReference type="EMBL" id="ANU64376.1"/>
    </source>
</evidence>
<gene>
    <name evidence="2" type="ORF">A4V02_12060</name>
</gene>
<keyword evidence="3" id="KW-1185">Reference proteome</keyword>
<dbReference type="KEGG" id="pary:A4V02_12060"/>
<dbReference type="NCBIfam" id="TIGR00277">
    <property type="entry name" value="HDIG"/>
    <property type="match status" value="1"/>
</dbReference>
<dbReference type="STRING" id="1796646.A4V02_12060"/>
<reference evidence="3" key="1">
    <citation type="submission" date="2016-04" db="EMBL/GenBank/DDBJ databases">
        <title>Complete Genome Sequences of Twelve Strains of a Stable Defined Moderately Diverse Mouse Microbiota 2 (sDMDMm2).</title>
        <authorList>
            <person name="Uchimura Y."/>
            <person name="Wyss M."/>
            <person name="Brugiroux S."/>
            <person name="Limenitakis J.P."/>
            <person name="Stecher B."/>
            <person name="McCoy K.D."/>
            <person name="Macpherson A.J."/>
        </authorList>
    </citation>
    <scope>NUCLEOTIDE SEQUENCE [LARGE SCALE GENOMIC DNA]</scope>
    <source>
        <strain evidence="3">YL27</strain>
    </source>
</reference>